<evidence type="ECO:0000256" key="1">
    <source>
        <dbReference type="SAM" id="Coils"/>
    </source>
</evidence>
<keyword evidence="4" id="KW-1185">Reference proteome</keyword>
<evidence type="ECO:0000256" key="2">
    <source>
        <dbReference type="SAM" id="MobiDB-lite"/>
    </source>
</evidence>
<evidence type="ECO:0000313" key="3">
    <source>
        <dbReference type="EMBL" id="KMQ90348.1"/>
    </source>
</evidence>
<keyword evidence="1" id="KW-0175">Coiled coil</keyword>
<feature type="coiled-coil region" evidence="1">
    <location>
        <begin position="4"/>
        <end position="31"/>
    </location>
</feature>
<sequence>MGWEEEILRELKGIRRGMERVERELRLLRMRGLRVTEKIEEESDRLESEGKEKKAVDEVEREEEER</sequence>
<protein>
    <submittedName>
        <fullName evidence="3">Uncharacterized protein</fullName>
    </submittedName>
</protein>
<evidence type="ECO:0000313" key="4">
    <source>
        <dbReference type="Proteomes" id="UP000036403"/>
    </source>
</evidence>
<proteinExistence type="predicted"/>
<accession>A0A0J7KIT5</accession>
<dbReference type="EMBL" id="LBMM01006769">
    <property type="protein sequence ID" value="KMQ90348.1"/>
    <property type="molecule type" value="Genomic_DNA"/>
</dbReference>
<comment type="caution">
    <text evidence="3">The sequence shown here is derived from an EMBL/GenBank/DDBJ whole genome shotgun (WGS) entry which is preliminary data.</text>
</comment>
<organism evidence="3 4">
    <name type="scientific">Lasius niger</name>
    <name type="common">Black garden ant</name>
    <dbReference type="NCBI Taxonomy" id="67767"/>
    <lineage>
        <taxon>Eukaryota</taxon>
        <taxon>Metazoa</taxon>
        <taxon>Ecdysozoa</taxon>
        <taxon>Arthropoda</taxon>
        <taxon>Hexapoda</taxon>
        <taxon>Insecta</taxon>
        <taxon>Pterygota</taxon>
        <taxon>Neoptera</taxon>
        <taxon>Endopterygota</taxon>
        <taxon>Hymenoptera</taxon>
        <taxon>Apocrita</taxon>
        <taxon>Aculeata</taxon>
        <taxon>Formicoidea</taxon>
        <taxon>Formicidae</taxon>
        <taxon>Formicinae</taxon>
        <taxon>Lasius</taxon>
        <taxon>Lasius</taxon>
    </lineage>
</organism>
<name>A0A0J7KIT5_LASNI</name>
<gene>
    <name evidence="3" type="ORF">RF55_9909</name>
</gene>
<reference evidence="3 4" key="1">
    <citation type="submission" date="2015-04" db="EMBL/GenBank/DDBJ databases">
        <title>Lasius niger genome sequencing.</title>
        <authorList>
            <person name="Konorov E.A."/>
            <person name="Nikitin M.A."/>
            <person name="Kirill M.V."/>
            <person name="Chang P."/>
        </authorList>
    </citation>
    <scope>NUCLEOTIDE SEQUENCE [LARGE SCALE GENOMIC DNA]</scope>
    <source>
        <tissue evidence="3">Whole</tissue>
    </source>
</reference>
<dbReference type="Proteomes" id="UP000036403">
    <property type="component" value="Unassembled WGS sequence"/>
</dbReference>
<dbReference type="AlphaFoldDB" id="A0A0J7KIT5"/>
<feature type="region of interest" description="Disordered" evidence="2">
    <location>
        <begin position="40"/>
        <end position="66"/>
    </location>
</feature>
<feature type="compositionally biased region" description="Basic and acidic residues" evidence="2">
    <location>
        <begin position="45"/>
        <end position="58"/>
    </location>
</feature>
<dbReference type="PaxDb" id="67767-A0A0J7KIT5"/>